<comment type="subcellular location">
    <subcellularLocation>
        <location evidence="1">Endoplasmic reticulum membrane</location>
        <topology evidence="1">Multi-pass membrane protein</topology>
    </subcellularLocation>
</comment>
<evidence type="ECO:0000256" key="2">
    <source>
        <dbReference type="ARBA" id="ARBA00004771"/>
    </source>
</evidence>
<name>A0A8C0GH95_CHEAB</name>
<dbReference type="Pfam" id="PF03982">
    <property type="entry name" value="DAGAT"/>
    <property type="match status" value="1"/>
</dbReference>
<reference evidence="26" key="2">
    <citation type="submission" date="2025-09" db="UniProtKB">
        <authorList>
            <consortium name="Ensembl"/>
        </authorList>
    </citation>
    <scope>IDENTIFICATION</scope>
</reference>
<dbReference type="CDD" id="cd07987">
    <property type="entry name" value="LPLAT_MGAT-like"/>
    <property type="match status" value="1"/>
</dbReference>
<keyword evidence="13" id="KW-0325">Glycoprotein</keyword>
<evidence type="ECO:0000256" key="13">
    <source>
        <dbReference type="ARBA" id="ARBA00023180"/>
    </source>
</evidence>
<evidence type="ECO:0000256" key="15">
    <source>
        <dbReference type="ARBA" id="ARBA00039151"/>
    </source>
</evidence>
<dbReference type="Proteomes" id="UP000694404">
    <property type="component" value="Unplaced"/>
</dbReference>
<dbReference type="PANTHER" id="PTHR12317">
    <property type="entry name" value="DIACYLGLYCEROL O-ACYLTRANSFERASE"/>
    <property type="match status" value="1"/>
</dbReference>
<evidence type="ECO:0000313" key="26">
    <source>
        <dbReference type="Ensembl" id="ENSCABP00000009287.1"/>
    </source>
</evidence>
<sequence>IEFKSRESQPSALSTPSMMSPSQSALLRLLTVFIILLLGNYWFLPVLYALWLYLDWETPQTGGRRSKWVRNWTIWKYFTDYFPIHLIKTSDLDPSQNYLFGFHPHGILVAGAFGNFCTEYTGFKELFPGLTPYLHILPFWFGCPFFRDYALSTGVVSASKKSVSHVLNNDRGGNVAVIVIGGAEESLDAHPGSLSLNILKRRGFIKMALKYGIGMDLSALEKQSNPGTKGPPFHLKMPHKVGEGKAKHTDSFQASFINLYSSNINNLFNQKKSSKIEAKVYPPAPVVFKL</sequence>
<comment type="catalytic activity">
    <reaction evidence="16">
        <text>a 2-acylglycerol + an acyl-CoA = a 1,2-diacyl-sn-glycerol + CoA</text>
        <dbReference type="Rhea" id="RHEA:32947"/>
        <dbReference type="ChEBI" id="CHEBI:17389"/>
        <dbReference type="ChEBI" id="CHEBI:17815"/>
        <dbReference type="ChEBI" id="CHEBI:57287"/>
        <dbReference type="ChEBI" id="CHEBI:58342"/>
    </reaction>
    <physiologicalReaction direction="left-to-right" evidence="16">
        <dbReference type="Rhea" id="RHEA:32948"/>
    </physiologicalReaction>
</comment>
<comment type="catalytic activity">
    <reaction evidence="20">
        <text>a 2-acylglycerol + an acyl-CoA = a 1,2-diacylglycerol + CoA</text>
        <dbReference type="Rhea" id="RHEA:16741"/>
        <dbReference type="ChEBI" id="CHEBI:17389"/>
        <dbReference type="ChEBI" id="CHEBI:49172"/>
        <dbReference type="ChEBI" id="CHEBI:57287"/>
        <dbReference type="ChEBI" id="CHEBI:58342"/>
        <dbReference type="EC" id="2.3.1.22"/>
    </reaction>
    <physiologicalReaction direction="left-to-right" evidence="20">
        <dbReference type="Rhea" id="RHEA:16742"/>
    </physiologicalReaction>
</comment>
<evidence type="ECO:0000256" key="18">
    <source>
        <dbReference type="ARBA" id="ARBA00043685"/>
    </source>
</evidence>
<comment type="pathway">
    <text evidence="3">Lipid metabolism.</text>
</comment>
<dbReference type="GO" id="GO:0006651">
    <property type="term" value="P:diacylglycerol biosynthetic process"/>
    <property type="evidence" value="ECO:0007669"/>
    <property type="project" value="Ensembl"/>
</dbReference>
<keyword evidence="8" id="KW-0319">Glycerol metabolism</keyword>
<dbReference type="PANTHER" id="PTHR12317:SF26">
    <property type="entry name" value="2-ACYLGLYCEROL O-ACYLTRANSFERASE 1"/>
    <property type="match status" value="1"/>
</dbReference>
<gene>
    <name evidence="26" type="primary">MOGAT1</name>
</gene>
<dbReference type="Ensembl" id="ENSCABT00000010185.1">
    <property type="protein sequence ID" value="ENSCABP00000009287.1"/>
    <property type="gene ID" value="ENSCABG00000006987.1"/>
</dbReference>
<evidence type="ECO:0000256" key="1">
    <source>
        <dbReference type="ARBA" id="ARBA00004477"/>
    </source>
</evidence>
<dbReference type="InterPro" id="IPR007130">
    <property type="entry name" value="DAGAT"/>
</dbReference>
<evidence type="ECO:0000256" key="21">
    <source>
        <dbReference type="ARBA" id="ARBA00047737"/>
    </source>
</evidence>
<evidence type="ECO:0000256" key="22">
    <source>
        <dbReference type="ARBA" id="ARBA00049073"/>
    </source>
</evidence>
<comment type="catalytic activity">
    <reaction evidence="17">
        <text>a 2-acylglycerol + an acyl-CoA = a 2,3-diacyl-sn-glycerol + CoA</text>
        <dbReference type="Rhea" id="RHEA:38467"/>
        <dbReference type="ChEBI" id="CHEBI:17389"/>
        <dbReference type="ChEBI" id="CHEBI:57287"/>
        <dbReference type="ChEBI" id="CHEBI:58342"/>
        <dbReference type="ChEBI" id="CHEBI:75524"/>
    </reaction>
    <physiologicalReaction direction="left-to-right" evidence="17">
        <dbReference type="Rhea" id="RHEA:38468"/>
    </physiologicalReaction>
</comment>
<comment type="catalytic activity">
    <reaction evidence="19">
        <text>a 1-acylglycerol + an acyl-CoA = a 1,2-diacylglycerol + CoA</text>
        <dbReference type="Rhea" id="RHEA:39943"/>
        <dbReference type="ChEBI" id="CHEBI:35759"/>
        <dbReference type="ChEBI" id="CHEBI:49172"/>
        <dbReference type="ChEBI" id="CHEBI:57287"/>
        <dbReference type="ChEBI" id="CHEBI:58342"/>
    </reaction>
    <physiologicalReaction direction="left-to-right" evidence="19">
        <dbReference type="Rhea" id="RHEA:39944"/>
    </physiologicalReaction>
</comment>
<evidence type="ECO:0000256" key="5">
    <source>
        <dbReference type="ARBA" id="ARBA00022516"/>
    </source>
</evidence>
<evidence type="ECO:0000256" key="16">
    <source>
        <dbReference type="ARBA" id="ARBA00043656"/>
    </source>
</evidence>
<dbReference type="AlphaFoldDB" id="A0A8C0GH95"/>
<evidence type="ECO:0000256" key="8">
    <source>
        <dbReference type="ARBA" id="ARBA00022798"/>
    </source>
</evidence>
<keyword evidence="27" id="KW-1185">Reference proteome</keyword>
<comment type="catalytic activity">
    <reaction evidence="21">
        <text>a 3-acyl-sn-glycerol + an acyl-CoA = a 1,3-diacyl-sn-glycerol + CoA</text>
        <dbReference type="Rhea" id="RHEA:77555"/>
        <dbReference type="ChEBI" id="CHEBI:57287"/>
        <dbReference type="ChEBI" id="CHEBI:58342"/>
        <dbReference type="ChEBI" id="CHEBI:64760"/>
        <dbReference type="ChEBI" id="CHEBI:77272"/>
    </reaction>
    <physiologicalReaction direction="left-to-right" evidence="21">
        <dbReference type="Rhea" id="RHEA:77556"/>
    </physiologicalReaction>
</comment>
<keyword evidence="10 25" id="KW-1133">Transmembrane helix</keyword>
<evidence type="ECO:0000256" key="6">
    <source>
        <dbReference type="ARBA" id="ARBA00022679"/>
    </source>
</evidence>
<proteinExistence type="inferred from homology"/>
<reference evidence="26" key="1">
    <citation type="submission" date="2025-08" db="UniProtKB">
        <authorList>
            <consortium name="Ensembl"/>
        </authorList>
    </citation>
    <scope>IDENTIFICATION</scope>
</reference>
<evidence type="ECO:0000256" key="7">
    <source>
        <dbReference type="ARBA" id="ARBA00022692"/>
    </source>
</evidence>
<comment type="catalytic activity">
    <reaction evidence="18">
        <text>a 1-acylglycerol + an acyl-CoA = a 1,3-diacylglycerol + CoA</text>
        <dbReference type="Rhea" id="RHEA:77571"/>
        <dbReference type="ChEBI" id="CHEBI:35759"/>
        <dbReference type="ChEBI" id="CHEBI:47777"/>
        <dbReference type="ChEBI" id="CHEBI:57287"/>
        <dbReference type="ChEBI" id="CHEBI:58342"/>
    </reaction>
    <physiologicalReaction direction="left-to-right" evidence="18">
        <dbReference type="Rhea" id="RHEA:77572"/>
    </physiologicalReaction>
</comment>
<evidence type="ECO:0000256" key="10">
    <source>
        <dbReference type="ARBA" id="ARBA00022989"/>
    </source>
</evidence>
<dbReference type="GO" id="GO:0006071">
    <property type="term" value="P:glycerol metabolic process"/>
    <property type="evidence" value="ECO:0007669"/>
    <property type="project" value="UniProtKB-KW"/>
</dbReference>
<organism evidence="26 27">
    <name type="scientific">Chelonoidis abingdonii</name>
    <name type="common">Abingdon island giant tortoise</name>
    <name type="synonym">Testudo abingdonii</name>
    <dbReference type="NCBI Taxonomy" id="106734"/>
    <lineage>
        <taxon>Eukaryota</taxon>
        <taxon>Metazoa</taxon>
        <taxon>Chordata</taxon>
        <taxon>Craniata</taxon>
        <taxon>Vertebrata</taxon>
        <taxon>Euteleostomi</taxon>
        <taxon>Archelosauria</taxon>
        <taxon>Testudinata</taxon>
        <taxon>Testudines</taxon>
        <taxon>Cryptodira</taxon>
        <taxon>Durocryptodira</taxon>
        <taxon>Testudinoidea</taxon>
        <taxon>Testudinidae</taxon>
        <taxon>Chelonoidis</taxon>
    </lineage>
</organism>
<evidence type="ECO:0000256" key="4">
    <source>
        <dbReference type="ARBA" id="ARBA00005420"/>
    </source>
</evidence>
<evidence type="ECO:0000256" key="24">
    <source>
        <dbReference type="ARBA" id="ARBA00049794"/>
    </source>
</evidence>
<evidence type="ECO:0000256" key="17">
    <source>
        <dbReference type="ARBA" id="ARBA00043663"/>
    </source>
</evidence>
<evidence type="ECO:0000256" key="19">
    <source>
        <dbReference type="ARBA" id="ARBA00043696"/>
    </source>
</evidence>
<dbReference type="GO" id="GO:0004144">
    <property type="term" value="F:diacylglycerol O-acyltransferase activity"/>
    <property type="evidence" value="ECO:0007669"/>
    <property type="project" value="Ensembl"/>
</dbReference>
<protein>
    <recommendedName>
        <fullName evidence="23">2-acylglycerol O-acyltransferase 1</fullName>
        <ecNumber evidence="15">2.3.1.22</ecNumber>
    </recommendedName>
    <alternativeName>
        <fullName evidence="24">Monoacylglycerol O-acyltransferase 1</fullName>
    </alternativeName>
</protein>
<comment type="pathway">
    <text evidence="2">Glycerolipid metabolism; triacylglycerol biosynthesis.</text>
</comment>
<evidence type="ECO:0000313" key="27">
    <source>
        <dbReference type="Proteomes" id="UP000694404"/>
    </source>
</evidence>
<comment type="catalytic activity">
    <reaction evidence="22">
        <text>a 1-acyl-sn-glycerol + an acyl-CoA = a 1,3-diacyl-sn-glycerol + CoA</text>
        <dbReference type="Rhea" id="RHEA:77559"/>
        <dbReference type="ChEBI" id="CHEBI:57287"/>
        <dbReference type="ChEBI" id="CHEBI:58342"/>
        <dbReference type="ChEBI" id="CHEBI:64683"/>
        <dbReference type="ChEBI" id="CHEBI:77272"/>
    </reaction>
    <physiologicalReaction direction="left-to-right" evidence="22">
        <dbReference type="Rhea" id="RHEA:77560"/>
    </physiologicalReaction>
</comment>
<dbReference type="GO" id="GO:0005789">
    <property type="term" value="C:endoplasmic reticulum membrane"/>
    <property type="evidence" value="ECO:0007669"/>
    <property type="project" value="UniProtKB-SubCell"/>
</dbReference>
<evidence type="ECO:0000256" key="3">
    <source>
        <dbReference type="ARBA" id="ARBA00005189"/>
    </source>
</evidence>
<evidence type="ECO:0000256" key="20">
    <source>
        <dbReference type="ARBA" id="ARBA00043704"/>
    </source>
</evidence>
<keyword evidence="7 25" id="KW-0812">Transmembrane</keyword>
<evidence type="ECO:0000256" key="9">
    <source>
        <dbReference type="ARBA" id="ARBA00022824"/>
    </source>
</evidence>
<dbReference type="EC" id="2.3.1.22" evidence="15"/>
<evidence type="ECO:0000256" key="12">
    <source>
        <dbReference type="ARBA" id="ARBA00023136"/>
    </source>
</evidence>
<keyword evidence="11" id="KW-0443">Lipid metabolism</keyword>
<evidence type="ECO:0000256" key="23">
    <source>
        <dbReference type="ARBA" id="ARBA00049746"/>
    </source>
</evidence>
<comment type="similarity">
    <text evidence="4">Belongs to the diacylglycerol acyltransferase family.</text>
</comment>
<dbReference type="GO" id="GO:0019432">
    <property type="term" value="P:triglyceride biosynthetic process"/>
    <property type="evidence" value="ECO:0007669"/>
    <property type="project" value="TreeGrafter"/>
</dbReference>
<keyword evidence="9" id="KW-0256">Endoplasmic reticulum</keyword>
<keyword evidence="12 25" id="KW-0472">Membrane</keyword>
<keyword evidence="6" id="KW-0808">Transferase</keyword>
<evidence type="ECO:0000256" key="14">
    <source>
        <dbReference type="ARBA" id="ARBA00023315"/>
    </source>
</evidence>
<dbReference type="GO" id="GO:0003846">
    <property type="term" value="F:2-acylglycerol O-acyltransferase activity"/>
    <property type="evidence" value="ECO:0007669"/>
    <property type="project" value="UniProtKB-EC"/>
</dbReference>
<evidence type="ECO:0000256" key="25">
    <source>
        <dbReference type="SAM" id="Phobius"/>
    </source>
</evidence>
<feature type="transmembrane region" description="Helical" evidence="25">
    <location>
        <begin position="26"/>
        <end position="54"/>
    </location>
</feature>
<dbReference type="GeneTree" id="ENSGT01030000234582"/>
<accession>A0A8C0GH95</accession>
<keyword evidence="5" id="KW-0444">Lipid biosynthesis</keyword>
<keyword evidence="14" id="KW-0012">Acyltransferase</keyword>
<evidence type="ECO:0000256" key="11">
    <source>
        <dbReference type="ARBA" id="ARBA00023098"/>
    </source>
</evidence>